<accession>A0A948TDV7</accession>
<comment type="caution">
    <text evidence="2">The sequence shown here is derived from an EMBL/GenBank/DDBJ whole genome shotgun (WGS) entry which is preliminary data.</text>
</comment>
<gene>
    <name evidence="2" type="ORF">H9777_12535</name>
</gene>
<evidence type="ECO:0000256" key="1">
    <source>
        <dbReference type="SAM" id="SignalP"/>
    </source>
</evidence>
<reference evidence="2" key="1">
    <citation type="journal article" date="2021" name="PeerJ">
        <title>Extensive microbial diversity within the chicken gut microbiome revealed by metagenomics and culture.</title>
        <authorList>
            <person name="Gilroy R."/>
            <person name="Ravi A."/>
            <person name="Getino M."/>
            <person name="Pursley I."/>
            <person name="Horton D.L."/>
            <person name="Alikhan N.F."/>
            <person name="Baker D."/>
            <person name="Gharbi K."/>
            <person name="Hall N."/>
            <person name="Watson M."/>
            <person name="Adriaenssens E.M."/>
            <person name="Foster-Nyarko E."/>
            <person name="Jarju S."/>
            <person name="Secka A."/>
            <person name="Antonio M."/>
            <person name="Oren A."/>
            <person name="Chaudhuri R.R."/>
            <person name="La Ragione R."/>
            <person name="Hildebrand F."/>
            <person name="Pallen M.J."/>
        </authorList>
    </citation>
    <scope>NUCLEOTIDE SEQUENCE</scope>
    <source>
        <strain evidence="2">G4-2901</strain>
    </source>
</reference>
<dbReference type="Proteomes" id="UP000783796">
    <property type="component" value="Unassembled WGS sequence"/>
</dbReference>
<feature type="chain" id="PRO_5037153040" evidence="1">
    <location>
        <begin position="23"/>
        <end position="498"/>
    </location>
</feature>
<feature type="signal peptide" evidence="1">
    <location>
        <begin position="1"/>
        <end position="22"/>
    </location>
</feature>
<protein>
    <submittedName>
        <fullName evidence="2">Capsule assembly Wzi family protein</fullName>
    </submittedName>
</protein>
<dbReference type="InterPro" id="IPR038636">
    <property type="entry name" value="Wzi_sf"/>
</dbReference>
<sequence>MALCKRLICIFCVLLVSGFAYGQNAILEYGVEAGTILGGGDKAPFWLTANRYGKYSTISQSVFASAGILYRQKMNYGWRFNVGAEIAGSTGMYNNIFAQQGFAEAAWKKIGLSFGSKEREAFLNEDRRISSGAMLEGWNARPFPQLRIEVPEYLTVPFTKNWLHLKGYFAYGWLVDGEWQRDFVSPGRNFVDNILYHGKGLLFKIGNQDKKRWELEVGLQVTTMFGGTRYKKLDDGSVEKLFEMPSSFKDYLSVILPMAGGDDTPTGDQLNVEGNVMGAWLGSFAYRFENDSRLRVYAEHFFEDESQMFMQYGLWKDGFIGVEYTFPKGLWIEKILWESVNTTDQSGPILYEWYAANFDNIQISACDNYYNHSFYGAWQYYGQAMGHPLVLSPIYNENGSITFRSNRMKAHHIGVCGSIGKEWDYMVKGSWTRNWGTYNNPTDDVLHQLCVMGGVSYMPVWAKGWKASVEAGVDIGKYPGNAAGVMITLKKEGVIWKK</sequence>
<dbReference type="EMBL" id="JAHLFW010000104">
    <property type="protein sequence ID" value="MBU3839110.1"/>
    <property type="molecule type" value="Genomic_DNA"/>
</dbReference>
<dbReference type="AlphaFoldDB" id="A0A948TDV7"/>
<keyword evidence="1" id="KW-0732">Signal</keyword>
<proteinExistence type="predicted"/>
<dbReference type="Gene3D" id="2.40.160.130">
    <property type="entry name" value="Capsule assembly protein Wzi"/>
    <property type="match status" value="1"/>
</dbReference>
<reference evidence="2" key="2">
    <citation type="submission" date="2021-04" db="EMBL/GenBank/DDBJ databases">
        <authorList>
            <person name="Gilroy R."/>
        </authorList>
    </citation>
    <scope>NUCLEOTIDE SEQUENCE</scope>
    <source>
        <strain evidence="2">G4-2901</strain>
    </source>
</reference>
<evidence type="ECO:0000313" key="2">
    <source>
        <dbReference type="EMBL" id="MBU3839110.1"/>
    </source>
</evidence>
<organism evidence="2 3">
    <name type="scientific">Candidatus Phocaeicola faecigallinarum</name>
    <dbReference type="NCBI Taxonomy" id="2838732"/>
    <lineage>
        <taxon>Bacteria</taxon>
        <taxon>Pseudomonadati</taxon>
        <taxon>Bacteroidota</taxon>
        <taxon>Bacteroidia</taxon>
        <taxon>Bacteroidales</taxon>
        <taxon>Bacteroidaceae</taxon>
        <taxon>Phocaeicola</taxon>
    </lineage>
</organism>
<name>A0A948TDV7_9BACT</name>
<evidence type="ECO:0000313" key="3">
    <source>
        <dbReference type="Proteomes" id="UP000783796"/>
    </source>
</evidence>